<dbReference type="GO" id="GO:0005666">
    <property type="term" value="C:RNA polymerase III complex"/>
    <property type="evidence" value="ECO:0007669"/>
    <property type="project" value="TreeGrafter"/>
</dbReference>
<dbReference type="InterPro" id="IPR014381">
    <property type="entry name" value="Arch_Rpo5/euc_Rpb5"/>
</dbReference>
<dbReference type="PANTHER" id="PTHR10535:SF0">
    <property type="entry name" value="DNA-DIRECTED RNA POLYMERASES I, II, AND III SUBUNIT RPABC1"/>
    <property type="match status" value="1"/>
</dbReference>
<keyword evidence="4" id="KW-0539">Nucleus</keyword>
<organism evidence="8 9">
    <name type="scientific">Geotrichum candidum</name>
    <name type="common">Oospora lactis</name>
    <name type="synonym">Dipodascus geotrichum</name>
    <dbReference type="NCBI Taxonomy" id="1173061"/>
    <lineage>
        <taxon>Eukaryota</taxon>
        <taxon>Fungi</taxon>
        <taxon>Dikarya</taxon>
        <taxon>Ascomycota</taxon>
        <taxon>Saccharomycotina</taxon>
        <taxon>Dipodascomycetes</taxon>
        <taxon>Dipodascales</taxon>
        <taxon>Dipodascaceae</taxon>
        <taxon>Geotrichum</taxon>
    </lineage>
</organism>
<comment type="subcellular location">
    <subcellularLocation>
        <location evidence="1">Nucleus</location>
    </subcellularLocation>
</comment>
<dbReference type="OrthoDB" id="248779at2759"/>
<evidence type="ECO:0000259" key="6">
    <source>
        <dbReference type="Pfam" id="PF01191"/>
    </source>
</evidence>
<dbReference type="GO" id="GO:0005665">
    <property type="term" value="C:RNA polymerase II, core complex"/>
    <property type="evidence" value="ECO:0007669"/>
    <property type="project" value="UniProtKB-ARBA"/>
</dbReference>
<dbReference type="GO" id="GO:0005736">
    <property type="term" value="C:RNA polymerase I complex"/>
    <property type="evidence" value="ECO:0007669"/>
    <property type="project" value="UniProtKB-ARBA"/>
</dbReference>
<dbReference type="AlphaFoldDB" id="A0A0J9XBM8"/>
<dbReference type="FunFam" id="3.90.940.20:FF:000001">
    <property type="entry name" value="DNA-directed RNA polymerases I, II, and III subunit RPABC1"/>
    <property type="match status" value="1"/>
</dbReference>
<proteinExistence type="inferred from homology"/>
<dbReference type="InterPro" id="IPR005571">
    <property type="entry name" value="RNA_pol_Rpb5_N"/>
</dbReference>
<dbReference type="SUPFAM" id="SSF55287">
    <property type="entry name" value="RPB5-like RNA polymerase subunit"/>
    <property type="match status" value="1"/>
</dbReference>
<dbReference type="GO" id="GO:0006362">
    <property type="term" value="P:transcription elongation by RNA polymerase I"/>
    <property type="evidence" value="ECO:0007669"/>
    <property type="project" value="TreeGrafter"/>
</dbReference>
<protein>
    <recommendedName>
        <fullName evidence="2">DNA-directed RNA polymerases I, II, and III subunit RPABC1</fullName>
    </recommendedName>
</protein>
<dbReference type="Pfam" id="PF01191">
    <property type="entry name" value="RNA_pol_Rpb5_C"/>
    <property type="match status" value="1"/>
</dbReference>
<dbReference type="GO" id="GO:0006367">
    <property type="term" value="P:transcription initiation at RNA polymerase II promoter"/>
    <property type="evidence" value="ECO:0007669"/>
    <property type="project" value="UniProtKB-ARBA"/>
</dbReference>
<evidence type="ECO:0000256" key="1">
    <source>
        <dbReference type="ARBA" id="ARBA00004123"/>
    </source>
</evidence>
<feature type="domain" description="RNA polymerase subunit H/Rpb5 C-terminal" evidence="6">
    <location>
        <begin position="141"/>
        <end position="213"/>
    </location>
</feature>
<evidence type="ECO:0000256" key="4">
    <source>
        <dbReference type="ARBA" id="ARBA00023242"/>
    </source>
</evidence>
<comment type="similarity">
    <text evidence="5">Belongs to the archaeal Rpo5/eukaryotic RPB5 RNA polymerase subunit family.</text>
</comment>
<dbReference type="InterPro" id="IPR035913">
    <property type="entry name" value="RPB5-like_sf"/>
</dbReference>
<evidence type="ECO:0000259" key="7">
    <source>
        <dbReference type="Pfam" id="PF03871"/>
    </source>
</evidence>
<comment type="caution">
    <text evidence="8">The sequence shown here is derived from an EMBL/GenBank/DDBJ whole genome shotgun (WGS) entry which is preliminary data.</text>
</comment>
<name>A0A0J9XBM8_GEOCN</name>
<keyword evidence="9" id="KW-1185">Reference proteome</keyword>
<dbReference type="GO" id="GO:0042797">
    <property type="term" value="P:tRNA transcription by RNA polymerase III"/>
    <property type="evidence" value="ECO:0007669"/>
    <property type="project" value="TreeGrafter"/>
</dbReference>
<evidence type="ECO:0000313" key="8">
    <source>
        <dbReference type="EMBL" id="CDO54656.1"/>
    </source>
</evidence>
<dbReference type="STRING" id="1173061.A0A0J9XBM8"/>
<dbReference type="SUPFAM" id="SSF53036">
    <property type="entry name" value="Eukaryotic RPB5 N-terminal domain"/>
    <property type="match status" value="1"/>
</dbReference>
<dbReference type="FunFam" id="3.40.1340.10:FF:000002">
    <property type="entry name" value="DNA-directed RNA polymerases I, II, and III subunit RPABC1"/>
    <property type="match status" value="1"/>
</dbReference>
<dbReference type="Gene3D" id="3.90.940.20">
    <property type="entry name" value="RPB5-like RNA polymerase subunit"/>
    <property type="match status" value="1"/>
</dbReference>
<dbReference type="PANTHER" id="PTHR10535">
    <property type="entry name" value="DNA-DIRECTED RNA POLYMERASES I, II, AND III SUBUNIT RPABC1"/>
    <property type="match status" value="1"/>
</dbReference>
<dbReference type="InterPro" id="IPR036710">
    <property type="entry name" value="RNA_pol_Rpb5_N_sf"/>
</dbReference>
<evidence type="ECO:0000256" key="5">
    <source>
        <dbReference type="ARBA" id="ARBA00025765"/>
    </source>
</evidence>
<sequence length="214" mass="24657">MEDPDRIASKLWRVYRTTKELVRDRGYLITQKEIEITLDEFRAQFCDGMGQVNRKMMCYQAVPTEDALAKFPEMGSLWVEFCDEENVGVKTMDALCLHVLEKNFQTAIFVYQNNLTSGAAKRIPSVAPATIDTFQEADLVVNITHHVLVPRHILLSNAEKKELLSRYRLKESQLPRIQREDPMARYLGLKRGQVVKIIRLSVTSGKYASYRICL</sequence>
<dbReference type="HAMAP" id="MF_00025">
    <property type="entry name" value="RNApol_Rpo5_RPB5"/>
    <property type="match status" value="1"/>
</dbReference>
<dbReference type="Pfam" id="PF03871">
    <property type="entry name" value="RNA_pol_Rpb5_N"/>
    <property type="match status" value="1"/>
</dbReference>
<dbReference type="PIRSF" id="PIRSF000747">
    <property type="entry name" value="RPB5"/>
    <property type="match status" value="1"/>
</dbReference>
<dbReference type="GO" id="GO:0003677">
    <property type="term" value="F:DNA binding"/>
    <property type="evidence" value="ECO:0007669"/>
    <property type="project" value="InterPro"/>
</dbReference>
<dbReference type="EMBL" id="CCBN010000008">
    <property type="protein sequence ID" value="CDO54656.1"/>
    <property type="molecule type" value="Genomic_DNA"/>
</dbReference>
<gene>
    <name evidence="8" type="ORF">BN980_GECA08s02639g</name>
</gene>
<evidence type="ECO:0000256" key="3">
    <source>
        <dbReference type="ARBA" id="ARBA00023163"/>
    </source>
</evidence>
<dbReference type="GO" id="GO:0003899">
    <property type="term" value="F:DNA-directed RNA polymerase activity"/>
    <property type="evidence" value="ECO:0007669"/>
    <property type="project" value="InterPro"/>
</dbReference>
<evidence type="ECO:0000256" key="2">
    <source>
        <dbReference type="ARBA" id="ARBA00020809"/>
    </source>
</evidence>
<dbReference type="InterPro" id="IPR000783">
    <property type="entry name" value="RNA_pol_subH/Rpb5_C"/>
</dbReference>
<dbReference type="Proteomes" id="UP000242525">
    <property type="component" value="Unassembled WGS sequence"/>
</dbReference>
<reference evidence="8" key="1">
    <citation type="submission" date="2014-03" db="EMBL/GenBank/DDBJ databases">
        <authorList>
            <person name="Casaregola S."/>
        </authorList>
    </citation>
    <scope>NUCLEOTIDE SEQUENCE [LARGE SCALE GENOMIC DNA]</scope>
    <source>
        <strain evidence="8">CLIB 918</strain>
    </source>
</reference>
<accession>A0A0J9XBM8</accession>
<keyword evidence="3" id="KW-0804">Transcription</keyword>
<evidence type="ECO:0000313" key="9">
    <source>
        <dbReference type="Proteomes" id="UP000242525"/>
    </source>
</evidence>
<dbReference type="Gene3D" id="3.40.1340.10">
    <property type="entry name" value="RNA polymerase, Rpb5, N-terminal domain"/>
    <property type="match status" value="1"/>
</dbReference>
<feature type="domain" description="RNA polymerase Rpb5 N-terminal" evidence="7">
    <location>
        <begin position="7"/>
        <end position="97"/>
    </location>
</feature>